<dbReference type="EMBL" id="JBHUOM010000025">
    <property type="protein sequence ID" value="MFD2937310.1"/>
    <property type="molecule type" value="Genomic_DNA"/>
</dbReference>
<keyword evidence="2" id="KW-1185">Reference proteome</keyword>
<evidence type="ECO:0000313" key="2">
    <source>
        <dbReference type="Proteomes" id="UP001597512"/>
    </source>
</evidence>
<gene>
    <name evidence="1" type="ORF">ACFS25_26280</name>
</gene>
<dbReference type="RefSeq" id="WP_381507159.1">
    <property type="nucleotide sequence ID" value="NZ_JBHUOM010000025.1"/>
</dbReference>
<accession>A0ABW6ASV4</accession>
<evidence type="ECO:0008006" key="3">
    <source>
        <dbReference type="Google" id="ProtNLM"/>
    </source>
</evidence>
<evidence type="ECO:0000313" key="1">
    <source>
        <dbReference type="EMBL" id="MFD2937310.1"/>
    </source>
</evidence>
<reference evidence="2" key="1">
    <citation type="journal article" date="2019" name="Int. J. Syst. Evol. Microbiol.">
        <title>The Global Catalogue of Microorganisms (GCM) 10K type strain sequencing project: providing services to taxonomists for standard genome sequencing and annotation.</title>
        <authorList>
            <consortium name="The Broad Institute Genomics Platform"/>
            <consortium name="The Broad Institute Genome Sequencing Center for Infectious Disease"/>
            <person name="Wu L."/>
            <person name="Ma J."/>
        </authorList>
    </citation>
    <scope>NUCLEOTIDE SEQUENCE [LARGE SCALE GENOMIC DNA]</scope>
    <source>
        <strain evidence="2">KCTC 52490</strain>
    </source>
</reference>
<sequence>MMEANKPWVALLDEDEDDYVFWQHGFQSWASHLELQWFTSVPAFLSATSLGKSRPVALVMDGVVPRGEETKWLSTILLHPSCEQACMIMLSSQVNDQEREAYMRLGATDHLIKPINLDQLQSVVSTVSDHVAAKAKL</sequence>
<name>A0ABW6ASV4_9BACT</name>
<comment type="caution">
    <text evidence="1">The sequence shown here is derived from an EMBL/GenBank/DDBJ whole genome shotgun (WGS) entry which is preliminary data.</text>
</comment>
<dbReference type="InterPro" id="IPR011006">
    <property type="entry name" value="CheY-like_superfamily"/>
</dbReference>
<proteinExistence type="predicted"/>
<organism evidence="1 2">
    <name type="scientific">Spirosoma flavum</name>
    <dbReference type="NCBI Taxonomy" id="2048557"/>
    <lineage>
        <taxon>Bacteria</taxon>
        <taxon>Pseudomonadati</taxon>
        <taxon>Bacteroidota</taxon>
        <taxon>Cytophagia</taxon>
        <taxon>Cytophagales</taxon>
        <taxon>Cytophagaceae</taxon>
        <taxon>Spirosoma</taxon>
    </lineage>
</organism>
<dbReference type="Gene3D" id="3.40.50.2300">
    <property type="match status" value="1"/>
</dbReference>
<dbReference type="SUPFAM" id="SSF52172">
    <property type="entry name" value="CheY-like"/>
    <property type="match status" value="1"/>
</dbReference>
<dbReference type="Proteomes" id="UP001597512">
    <property type="component" value="Unassembled WGS sequence"/>
</dbReference>
<protein>
    <recommendedName>
        <fullName evidence="3">Response regulator</fullName>
    </recommendedName>
</protein>